<dbReference type="EMBL" id="CP051680">
    <property type="protein sequence ID" value="QJD87509.1"/>
    <property type="molecule type" value="Genomic_DNA"/>
</dbReference>
<reference evidence="2 3" key="1">
    <citation type="submission" date="2020-04" db="EMBL/GenBank/DDBJ databases">
        <title>Genome sequencing of novel species.</title>
        <authorList>
            <person name="Heo J."/>
            <person name="Kim S.-J."/>
            <person name="Kim J.-S."/>
            <person name="Hong S.-B."/>
            <person name="Kwon S.-W."/>
        </authorList>
    </citation>
    <scope>NUCLEOTIDE SEQUENCE [LARGE SCALE GENOMIC DNA]</scope>
    <source>
        <strain evidence="2 3">MFER-1</strain>
    </source>
</reference>
<evidence type="ECO:0000256" key="1">
    <source>
        <dbReference type="ARBA" id="ARBA00023125"/>
    </source>
</evidence>
<dbReference type="KEGG" id="cheb:HH215_32915"/>
<dbReference type="Gene3D" id="1.10.10.10">
    <property type="entry name" value="Winged helix-like DNA-binding domain superfamily/Winged helix DNA-binding domain"/>
    <property type="match status" value="1"/>
</dbReference>
<dbReference type="InterPro" id="IPR011991">
    <property type="entry name" value="ArsR-like_HTH"/>
</dbReference>
<keyword evidence="3" id="KW-1185">Reference proteome</keyword>
<evidence type="ECO:0000313" key="2">
    <source>
        <dbReference type="EMBL" id="QJD87509.1"/>
    </source>
</evidence>
<protein>
    <submittedName>
        <fullName evidence="2">Helix-turn-helix transcriptional regulator</fullName>
    </submittedName>
</protein>
<proteinExistence type="predicted"/>
<dbReference type="Proteomes" id="UP000502248">
    <property type="component" value="Chromosome"/>
</dbReference>
<dbReference type="GO" id="GO:0003677">
    <property type="term" value="F:DNA binding"/>
    <property type="evidence" value="ECO:0007669"/>
    <property type="project" value="UniProtKB-KW"/>
</dbReference>
<sequence length="239" mass="27807">MVVMVNPTFEAAYDAWITFHVKKSTGERKRKLLKGLGHAPKLFLKNVWWPLFGHLSDLIPEFEVRDFKDGYRYLDFAWIYNGVEIAIEIDGFGSHWRDIDRWQFDDHLFRQNDLVLDDWIVLRFSFDAIKDHPRRCQQMILHAKGKWSLETPDLPVVADPIDRSILEFAIRAGGPFSPSQAAEILGWNRVTIRRHAKNLAAMGILIPAGNSKQRNRMYKINPTFHSISQVASKPILRQR</sequence>
<name>A0A7Z2VQX6_9BACL</name>
<dbReference type="CDD" id="cd00090">
    <property type="entry name" value="HTH_ARSR"/>
    <property type="match status" value="1"/>
</dbReference>
<accession>A0A7Z2VQX6</accession>
<evidence type="ECO:0000313" key="3">
    <source>
        <dbReference type="Proteomes" id="UP000502248"/>
    </source>
</evidence>
<dbReference type="SUPFAM" id="SSF46785">
    <property type="entry name" value="Winged helix' DNA-binding domain"/>
    <property type="match status" value="1"/>
</dbReference>
<dbReference type="RefSeq" id="WP_169283752.1">
    <property type="nucleotide sequence ID" value="NZ_CP051680.1"/>
</dbReference>
<gene>
    <name evidence="2" type="ORF">HH215_32915</name>
</gene>
<dbReference type="InterPro" id="IPR036388">
    <property type="entry name" value="WH-like_DNA-bd_sf"/>
</dbReference>
<dbReference type="AlphaFoldDB" id="A0A7Z2VQX6"/>
<keyword evidence="1" id="KW-0238">DNA-binding</keyword>
<dbReference type="InterPro" id="IPR036390">
    <property type="entry name" value="WH_DNA-bd_sf"/>
</dbReference>
<organism evidence="2 3">
    <name type="scientific">Cohnella herbarum</name>
    <dbReference type="NCBI Taxonomy" id="2728023"/>
    <lineage>
        <taxon>Bacteria</taxon>
        <taxon>Bacillati</taxon>
        <taxon>Bacillota</taxon>
        <taxon>Bacilli</taxon>
        <taxon>Bacillales</taxon>
        <taxon>Paenibacillaceae</taxon>
        <taxon>Cohnella</taxon>
    </lineage>
</organism>